<keyword evidence="4" id="KW-1185">Reference proteome</keyword>
<dbReference type="InterPro" id="IPR044060">
    <property type="entry name" value="Bacterial_rp_domain"/>
</dbReference>
<dbReference type="SUPFAM" id="SSF110296">
    <property type="entry name" value="Oligoxyloglucan reducing end-specific cellobiohydrolase"/>
    <property type="match status" value="1"/>
</dbReference>
<evidence type="ECO:0000313" key="4">
    <source>
        <dbReference type="Proteomes" id="UP000002770"/>
    </source>
</evidence>
<proteinExistence type="predicted"/>
<dbReference type="STRING" id="658187.LDG_6935"/>
<dbReference type="AlphaFoldDB" id="G9ENV7"/>
<gene>
    <name evidence="3" type="ORF">LDG_6935</name>
</gene>
<evidence type="ECO:0000313" key="3">
    <source>
        <dbReference type="EMBL" id="EHL31029.1"/>
    </source>
</evidence>
<dbReference type="HOGENOM" id="CLU_699790_0_0_6"/>
<protein>
    <submittedName>
        <fullName evidence="3">Uncharacterized protein</fullName>
    </submittedName>
</protein>
<dbReference type="CDD" id="cd15482">
    <property type="entry name" value="Sialidase_non-viral"/>
    <property type="match status" value="1"/>
</dbReference>
<feature type="domain" description="Bacterial repeat" evidence="1">
    <location>
        <begin position="146"/>
        <end position="218"/>
    </location>
</feature>
<dbReference type="RefSeq" id="WP_006870861.1">
    <property type="nucleotide sequence ID" value="NZ_JH413820.1"/>
</dbReference>
<dbReference type="InParanoid" id="G9ENV7"/>
<dbReference type="Gene3D" id="2.130.10.10">
    <property type="entry name" value="YVTN repeat-like/Quinoprotein amine dehydrogenase"/>
    <property type="match status" value="2"/>
</dbReference>
<evidence type="ECO:0000259" key="2">
    <source>
        <dbReference type="Pfam" id="PF25852"/>
    </source>
</evidence>
<dbReference type="InterPro" id="IPR015943">
    <property type="entry name" value="WD40/YVTN_repeat-like_dom_sf"/>
</dbReference>
<accession>G9ENV7</accession>
<name>G9ENV7_9GAMM</name>
<dbReference type="Pfam" id="PF25852">
    <property type="entry name" value="DUF6242_C"/>
    <property type="match status" value="1"/>
</dbReference>
<dbReference type="EMBL" id="JH413820">
    <property type="protein sequence ID" value="EHL31029.1"/>
    <property type="molecule type" value="Genomic_DNA"/>
</dbReference>
<feature type="domain" description="DUF6242" evidence="2">
    <location>
        <begin position="270"/>
        <end position="395"/>
    </location>
</feature>
<dbReference type="InterPro" id="IPR058667">
    <property type="entry name" value="DUF6242_C"/>
</dbReference>
<dbReference type="Pfam" id="PF18998">
    <property type="entry name" value="Flg_new_2"/>
    <property type="match status" value="1"/>
</dbReference>
<dbReference type="OrthoDB" id="5642345at2"/>
<organism evidence="3 4">
    <name type="scientific">Legionella drancourtii LLAP12</name>
    <dbReference type="NCBI Taxonomy" id="658187"/>
    <lineage>
        <taxon>Bacteria</taxon>
        <taxon>Pseudomonadati</taxon>
        <taxon>Pseudomonadota</taxon>
        <taxon>Gammaproteobacteria</taxon>
        <taxon>Legionellales</taxon>
        <taxon>Legionellaceae</taxon>
        <taxon>Legionella</taxon>
    </lineage>
</organism>
<reference evidence="3 4" key="1">
    <citation type="journal article" date="2011" name="BMC Genomics">
        <title>Insight into cross-talk between intra-amoebal pathogens.</title>
        <authorList>
            <person name="Gimenez G."/>
            <person name="Bertelli C."/>
            <person name="Moliner C."/>
            <person name="Robert C."/>
            <person name="Raoult D."/>
            <person name="Fournier P.E."/>
            <person name="Greub G."/>
        </authorList>
    </citation>
    <scope>NUCLEOTIDE SEQUENCE [LARGE SCALE GENOMIC DNA]</scope>
    <source>
        <strain evidence="3 4">LLAP12</strain>
    </source>
</reference>
<evidence type="ECO:0000259" key="1">
    <source>
        <dbReference type="Pfam" id="PF18998"/>
    </source>
</evidence>
<dbReference type="Proteomes" id="UP000002770">
    <property type="component" value="Unassembled WGS sequence"/>
</dbReference>
<dbReference type="eggNOG" id="COG4447">
    <property type="taxonomic scope" value="Bacteria"/>
</dbReference>
<sequence length="480" mass="50581">MQKKFKTAVCQLAIAVVAFLFMAISYAGKPLWTFTPDPYYPATVSITSVGSASIKYVVTNQSRRTHTLAMQAIAGITQITSAGNCPNPFILGYQQSCTLNLLVNGGALTRNIMGGPVVCQQGSALECYQPGSPNALNITRIPVANYLITSIADANGSITPNTPQTVVAGSSLTFNATPNAGYYVDQWFVDGGIAQKGGSTLTLSNIIANHTVEVSFTPAGTIYAGTLSGFVYFSTDNGLTWVNTTVPSVGNAVNSVFATSSTLYVGSADSKVYYSTNNGVLWNSTTSVPGGVAVNSVFVATVNSIPTIYVGAQNGSVYYSTDGNTWTATSTNPGSGPVNSIFITPENTIYVGSEDGNVYYSIDNGTNWNGINGPTIPTTAPVHNVFATSNQLYINTRQISSNSTLPPGTIDFEYAYASNSLTAANPTWTLLSQITYTLFVNSDASVMHAGTQDGYVFSLTTGDELGFITYSPITSLFFLG</sequence>